<dbReference type="HOGENOM" id="CLU_601637_0_0_1"/>
<reference evidence="2" key="1">
    <citation type="submission" date="2011-07" db="EMBL/GenBank/DDBJ databases">
        <authorList>
            <consortium name="Caenorhabditis brenneri Sequencing and Analysis Consortium"/>
            <person name="Wilson R.K."/>
        </authorList>
    </citation>
    <scope>NUCLEOTIDE SEQUENCE [LARGE SCALE GENOMIC DNA]</scope>
    <source>
        <strain evidence="2">PB2801</strain>
    </source>
</reference>
<dbReference type="FunCoup" id="G0MCD8">
    <property type="interactions" value="1096"/>
</dbReference>
<name>G0MCD8_CAEBE</name>
<dbReference type="OMA" id="WITGGWS"/>
<accession>G0MCD8</accession>
<evidence type="ECO:0000313" key="2">
    <source>
        <dbReference type="Proteomes" id="UP000008068"/>
    </source>
</evidence>
<dbReference type="AlphaFoldDB" id="G0MCD8"/>
<dbReference type="InParanoid" id="G0MCD8"/>
<keyword evidence="2" id="KW-1185">Reference proteome</keyword>
<dbReference type="STRING" id="135651.G0MCD8"/>
<gene>
    <name evidence="1" type="ORF">CAEBREN_23169</name>
</gene>
<dbReference type="eggNOG" id="ENOG502TGFN">
    <property type="taxonomic scope" value="Eukaryota"/>
</dbReference>
<dbReference type="EMBL" id="GL379789">
    <property type="protein sequence ID" value="EGT45702.1"/>
    <property type="molecule type" value="Genomic_DNA"/>
</dbReference>
<evidence type="ECO:0008006" key="3">
    <source>
        <dbReference type="Google" id="ProtNLM"/>
    </source>
</evidence>
<sequence>MAHPPDQPVTYEYQYQRVCDWLKSIARPNGMEFLDIQADVMLKFMKTLDRKTRSNLEKSCKLLLSISRQEKPRLKHLFLHFTTMWNHDKYVEITAHFSEDFTFHAVFMNKEKTANWITGGWSIDRKKNITSGYFNPEKLRLSATFTERTSRYMEYWLRNFQIDTLKVKVENLIPGKEQEIQQMNYIGPIPPLRLKKFIIHGANNIRFIKNWMDNLVPDIVDSIDPSRKTIDVEFIDVAKLNQIFHHNLLTTGKVNLTFNRVNTLCTRHTLSYLNCPLVSIMARQVPSEAVNIFLRRWVRGEMTEDFQYIHITETTQWKSQAIQIREALKGIRYQAVDLKTTVPLRCLQHRKDVANEKCQIYQITGPRPAFCVQSGKEFIFEVPKTAELPKITVDPPMLNNAFADYERQKNRIYMDLFRKRLMRIFN</sequence>
<organism evidence="2">
    <name type="scientific">Caenorhabditis brenneri</name>
    <name type="common">Nematode worm</name>
    <dbReference type="NCBI Taxonomy" id="135651"/>
    <lineage>
        <taxon>Eukaryota</taxon>
        <taxon>Metazoa</taxon>
        <taxon>Ecdysozoa</taxon>
        <taxon>Nematoda</taxon>
        <taxon>Chromadorea</taxon>
        <taxon>Rhabditida</taxon>
        <taxon>Rhabditina</taxon>
        <taxon>Rhabditomorpha</taxon>
        <taxon>Rhabditoidea</taxon>
        <taxon>Rhabditidae</taxon>
        <taxon>Peloderinae</taxon>
        <taxon>Caenorhabditis</taxon>
    </lineage>
</organism>
<dbReference type="OrthoDB" id="5785202at2759"/>
<protein>
    <recommendedName>
        <fullName evidence="3">F-box associated domain-containing protein</fullName>
    </recommendedName>
</protein>
<proteinExistence type="predicted"/>
<evidence type="ECO:0000313" key="1">
    <source>
        <dbReference type="EMBL" id="EGT45702.1"/>
    </source>
</evidence>
<dbReference type="Proteomes" id="UP000008068">
    <property type="component" value="Unassembled WGS sequence"/>
</dbReference>